<sequence length="1011" mass="106483">MTRKILTGCLIMCCLFSIGNYATPAKAQIADGRIEDLISFTLAEKTVLIPNYQTVTMKFNSDSKIRRVYINYKTPIGYLQMSLGNYGNGSYEGMIGSFYNAEGEWKVSSILVEYNDGHYRIYEDIEEGGSYELEQGDFMTTSYMDTAGPVFNGITVDNKRINVYDSVNIIVSAYDEYSEIKRLNVDYRTPQGKYYSLEATSIGNNQFQVQNLFLFTSGYAGLGNFDCVSVSLTDKFDNQTFLYDYGDDFRNADLNGGDFTVAERDVTAPYKPTVYDIGDQDSYAQGLSEENATITAKIDGSVIATTQAQSGGWFYMEIPRQARGTKITFTATDEAGNESEQTEVTVQDRTPPSAPEVYTVTDQDTVVAGTAEAGATIRVTGETNTYEGMVDNQGSFQVKIDRQRSLSSLDVIAIDSTGNQSERTVVTVNDKTAPPTPNVNRVTDRDTTVSGTAEAGSTVSVKAGSIPIGSGVVNENGSFTVSIAKQKAGSKLVVTAKDLYENTSGEAQVIVQDKTAPAVPKVNAVSDSSTAVTGTTESNATVYVKAGSKVVGKSKATSKGTFSVKIPKQKAGTKLSIVVQDTANNTSKAVEIIVQDKTAPAAPVVNPLTDQGETITGTSEPNAFITAKIDSKVIGSATSDAKGNFSIKIGKQLGGVKIGVTARDKAGNSSTTSEIVVEDKTPPVSPKVNPVTDQDESLTGTAEPNSLVTAKVGTIIIGTATANDKGGFSVRVRKQKAGAKISLYATDKANNVSSTVYVSVTAKKKVPSAPKVNEVGDNTTTITGTAESNSTVTAKVGAIVIGSAKAGSNGQFSMTISKQKAGTKIAVNAKNSTGESTPTTVVVKDKTAPSMPKVNSITDQQTVVTGTAEPNAQVDIKIGTTVIVTGTSNAKGEFKLTIPKQKAGTKIFVTAKDSVGNISAAQTTTVQDKTAPLAPAVNRVTSQSTSVTGTTEANAKLTIKVGTRLIGSGAADAKGQFKVAIAKQKVGTKLSIASTDLSGNQSVAKVITVVQ</sequence>
<feature type="domain" description="Bacterial Ig" evidence="3">
    <location>
        <begin position="599"/>
        <end position="679"/>
    </location>
</feature>
<dbReference type="Pfam" id="PF17936">
    <property type="entry name" value="Big_6"/>
    <property type="match status" value="9"/>
</dbReference>
<feature type="domain" description="Bacterial Ig" evidence="3">
    <location>
        <begin position="516"/>
        <end position="596"/>
    </location>
</feature>
<feature type="domain" description="Bacterial Ig" evidence="3">
    <location>
        <begin position="931"/>
        <end position="1009"/>
    </location>
</feature>
<dbReference type="Gene3D" id="2.60.40.10">
    <property type="entry name" value="Immunoglobulins"/>
    <property type="match status" value="9"/>
</dbReference>
<feature type="domain" description="Bacterial Ig" evidence="3">
    <location>
        <begin position="268"/>
        <end position="348"/>
    </location>
</feature>
<dbReference type="NCBIfam" id="NF033510">
    <property type="entry name" value="Ca_tandemer"/>
    <property type="match status" value="4"/>
</dbReference>
<feature type="domain" description="Bacterial Ig" evidence="3">
    <location>
        <begin position="433"/>
        <end position="513"/>
    </location>
</feature>
<feature type="signal peptide" evidence="2">
    <location>
        <begin position="1"/>
        <end position="22"/>
    </location>
</feature>
<accession>A0A7W3NAD4</accession>
<dbReference type="RefSeq" id="WP_182527550.1">
    <property type="nucleotide sequence ID" value="NZ_JACJHT010000002.1"/>
</dbReference>
<dbReference type="AlphaFoldDB" id="A0A7W3NAD4"/>
<name>A0A7W3NAD4_PRIAR</name>
<keyword evidence="5" id="KW-1185">Reference proteome</keyword>
<feature type="domain" description="Bacterial Ig" evidence="3">
    <location>
        <begin position="683"/>
        <end position="760"/>
    </location>
</feature>
<proteinExistence type="predicted"/>
<gene>
    <name evidence="4" type="ORF">HNP21_002464</name>
</gene>
<feature type="domain" description="Bacterial Ig" evidence="3">
    <location>
        <begin position="352"/>
        <end position="430"/>
    </location>
</feature>
<evidence type="ECO:0000256" key="2">
    <source>
        <dbReference type="SAM" id="SignalP"/>
    </source>
</evidence>
<feature type="region of interest" description="Disordered" evidence="1">
    <location>
        <begin position="668"/>
        <end position="701"/>
    </location>
</feature>
<evidence type="ECO:0000313" key="5">
    <source>
        <dbReference type="Proteomes" id="UP000543174"/>
    </source>
</evidence>
<organism evidence="4 5">
    <name type="scientific">Priestia aryabhattai</name>
    <name type="common">Bacillus aryabhattai</name>
    <dbReference type="NCBI Taxonomy" id="412384"/>
    <lineage>
        <taxon>Bacteria</taxon>
        <taxon>Bacillati</taxon>
        <taxon>Bacillota</taxon>
        <taxon>Bacilli</taxon>
        <taxon>Bacillales</taxon>
        <taxon>Bacillaceae</taxon>
        <taxon>Priestia</taxon>
    </lineage>
</organism>
<feature type="chain" id="PRO_5039080463" description="Bacterial Ig domain-containing protein" evidence="2">
    <location>
        <begin position="23"/>
        <end position="1011"/>
    </location>
</feature>
<evidence type="ECO:0000259" key="3">
    <source>
        <dbReference type="Pfam" id="PF17936"/>
    </source>
</evidence>
<dbReference type="InterPro" id="IPR013783">
    <property type="entry name" value="Ig-like_fold"/>
</dbReference>
<feature type="domain" description="Bacterial Ig" evidence="3">
    <location>
        <begin position="767"/>
        <end position="845"/>
    </location>
</feature>
<evidence type="ECO:0000256" key="1">
    <source>
        <dbReference type="SAM" id="MobiDB-lite"/>
    </source>
</evidence>
<dbReference type="InterPro" id="IPR041498">
    <property type="entry name" value="Big_6"/>
</dbReference>
<keyword evidence="2" id="KW-0732">Signal</keyword>
<evidence type="ECO:0000313" key="4">
    <source>
        <dbReference type="EMBL" id="MBA9039357.1"/>
    </source>
</evidence>
<reference evidence="4" key="1">
    <citation type="submission" date="2020-08" db="EMBL/GenBank/DDBJ databases">
        <title>Functional genomics of gut bacteria from endangered species of beetles.</title>
        <authorList>
            <person name="Carlos-Shanley C."/>
        </authorList>
    </citation>
    <scope>NUCLEOTIDE SEQUENCE [LARGE SCALE GENOMIC DNA]</scope>
    <source>
        <strain evidence="4">S00060</strain>
    </source>
</reference>
<comment type="caution">
    <text evidence="4">The sequence shown here is derived from an EMBL/GenBank/DDBJ whole genome shotgun (WGS) entry which is preliminary data.</text>
</comment>
<feature type="domain" description="Bacterial Ig" evidence="3">
    <location>
        <begin position="848"/>
        <end position="928"/>
    </location>
</feature>
<dbReference type="Proteomes" id="UP000543174">
    <property type="component" value="Unassembled WGS sequence"/>
</dbReference>
<protein>
    <recommendedName>
        <fullName evidence="3">Bacterial Ig domain-containing protein</fullName>
    </recommendedName>
</protein>
<dbReference type="EMBL" id="JACJHT010000002">
    <property type="protein sequence ID" value="MBA9039357.1"/>
    <property type="molecule type" value="Genomic_DNA"/>
</dbReference>